<keyword evidence="9" id="KW-1185">Reference proteome</keyword>
<dbReference type="GO" id="GO:0071456">
    <property type="term" value="P:cellular response to hypoxia"/>
    <property type="evidence" value="ECO:0007669"/>
    <property type="project" value="Ensembl"/>
</dbReference>
<gene>
    <name evidence="8" type="primary">FAM162A</name>
</gene>
<evidence type="ECO:0000256" key="3">
    <source>
        <dbReference type="ARBA" id="ARBA00022692"/>
    </source>
</evidence>
<comment type="similarity">
    <text evidence="2">Belongs to the UPF0389 family.</text>
</comment>
<reference evidence="8" key="1">
    <citation type="submission" date="2025-08" db="UniProtKB">
        <authorList>
            <consortium name="Ensembl"/>
        </authorList>
    </citation>
    <scope>IDENTIFICATION</scope>
</reference>
<evidence type="ECO:0000313" key="8">
    <source>
        <dbReference type="Ensembl" id="ENSCABP00000002136.1"/>
    </source>
</evidence>
<name>A0A8C0G523_CHEAB</name>
<evidence type="ECO:0000256" key="4">
    <source>
        <dbReference type="ARBA" id="ARBA00022989"/>
    </source>
</evidence>
<protein>
    <submittedName>
        <fullName evidence="8">Family with sequence similarity 162 member A</fullName>
    </submittedName>
</protein>
<dbReference type="GO" id="GO:0005829">
    <property type="term" value="C:cytosol"/>
    <property type="evidence" value="ECO:0007669"/>
    <property type="project" value="Ensembl"/>
</dbReference>
<sequence>MFRRVSCLKLHSSKYSKICMVTQIALNFFKLPLDCVHPITAPFFCFLGRAAKMLERNFSSILRPSKGMDLKIKRGFCSKSQEGSKQKPEVGGHSTFKVPGHKPTDWEKKVLMWSGRFKKVDDIPETVSFELIDAARNKLRVKISYLMIALTVLGCIVMVIEGKRAVGRHESLATQNMERKARWRDDIAQSASAKP</sequence>
<dbReference type="Ensembl" id="ENSCABT00000002308.1">
    <property type="protein sequence ID" value="ENSCABP00000002136.1"/>
    <property type="gene ID" value="ENSCABG00000001685.1"/>
</dbReference>
<dbReference type="PANTHER" id="PTHR13674:SF2">
    <property type="entry name" value="PROTEIN FAM162A"/>
    <property type="match status" value="1"/>
</dbReference>
<dbReference type="PANTHER" id="PTHR13674">
    <property type="entry name" value="GROWTH AND TRANSFORMATION-DEPENDENT PROTEIN"/>
    <property type="match status" value="1"/>
</dbReference>
<dbReference type="AlphaFoldDB" id="A0A8C0G523"/>
<proteinExistence type="inferred from homology"/>
<organism evidence="8 9">
    <name type="scientific">Chelonoidis abingdonii</name>
    <name type="common">Abingdon island giant tortoise</name>
    <name type="synonym">Testudo abingdonii</name>
    <dbReference type="NCBI Taxonomy" id="106734"/>
    <lineage>
        <taxon>Eukaryota</taxon>
        <taxon>Metazoa</taxon>
        <taxon>Chordata</taxon>
        <taxon>Craniata</taxon>
        <taxon>Vertebrata</taxon>
        <taxon>Euteleostomi</taxon>
        <taxon>Archelosauria</taxon>
        <taxon>Testudinata</taxon>
        <taxon>Testudines</taxon>
        <taxon>Cryptodira</taxon>
        <taxon>Durocryptodira</taxon>
        <taxon>Testudinoidea</taxon>
        <taxon>Testudinidae</taxon>
        <taxon>Chelonoidis</taxon>
    </lineage>
</organism>
<reference evidence="8" key="2">
    <citation type="submission" date="2025-09" db="UniProtKB">
        <authorList>
            <consortium name="Ensembl"/>
        </authorList>
    </citation>
    <scope>IDENTIFICATION</scope>
</reference>
<feature type="transmembrane region" description="Helical" evidence="7">
    <location>
        <begin position="143"/>
        <end position="160"/>
    </location>
</feature>
<dbReference type="OMA" id="VKVAYFA"/>
<evidence type="ECO:0000256" key="7">
    <source>
        <dbReference type="SAM" id="Phobius"/>
    </source>
</evidence>
<keyword evidence="4 7" id="KW-1133">Transmembrane helix</keyword>
<comment type="subcellular location">
    <subcellularLocation>
        <location evidence="1">Membrane</location>
        <topology evidence="1">Single-pass membrane protein</topology>
    </subcellularLocation>
</comment>
<evidence type="ECO:0000256" key="1">
    <source>
        <dbReference type="ARBA" id="ARBA00004167"/>
    </source>
</evidence>
<dbReference type="GeneTree" id="ENSGT00640000091497"/>
<dbReference type="GO" id="GO:0051402">
    <property type="term" value="P:neuron apoptotic process"/>
    <property type="evidence" value="ECO:0007669"/>
    <property type="project" value="Ensembl"/>
</dbReference>
<evidence type="ECO:0000256" key="2">
    <source>
        <dbReference type="ARBA" id="ARBA00007363"/>
    </source>
</evidence>
<evidence type="ECO:0000256" key="5">
    <source>
        <dbReference type="ARBA" id="ARBA00023136"/>
    </source>
</evidence>
<keyword evidence="3 7" id="KW-0812">Transmembrane</keyword>
<keyword evidence="5 7" id="KW-0472">Membrane</keyword>
<dbReference type="Proteomes" id="UP000694404">
    <property type="component" value="Unplaced"/>
</dbReference>
<accession>A0A8C0G523</accession>
<evidence type="ECO:0000313" key="9">
    <source>
        <dbReference type="Proteomes" id="UP000694404"/>
    </source>
</evidence>
<dbReference type="GO" id="GO:0016020">
    <property type="term" value="C:membrane"/>
    <property type="evidence" value="ECO:0007669"/>
    <property type="project" value="UniProtKB-SubCell"/>
</dbReference>
<feature type="region of interest" description="Disordered" evidence="6">
    <location>
        <begin position="79"/>
        <end position="98"/>
    </location>
</feature>
<evidence type="ECO:0000256" key="6">
    <source>
        <dbReference type="SAM" id="MobiDB-lite"/>
    </source>
</evidence>
<dbReference type="GO" id="GO:0005739">
    <property type="term" value="C:mitochondrion"/>
    <property type="evidence" value="ECO:0007669"/>
    <property type="project" value="Ensembl"/>
</dbReference>
<dbReference type="Pfam" id="PF06388">
    <property type="entry name" value="DUF1075"/>
    <property type="match status" value="1"/>
</dbReference>
<dbReference type="GO" id="GO:0043065">
    <property type="term" value="P:positive regulation of apoptotic process"/>
    <property type="evidence" value="ECO:0007669"/>
    <property type="project" value="Ensembl"/>
</dbReference>
<dbReference type="GO" id="GO:0090200">
    <property type="term" value="P:positive regulation of release of cytochrome c from mitochondria"/>
    <property type="evidence" value="ECO:0007669"/>
    <property type="project" value="Ensembl"/>
</dbReference>
<dbReference type="InterPro" id="IPR009432">
    <property type="entry name" value="DUF1075"/>
</dbReference>